<protein>
    <submittedName>
        <fullName evidence="1">Putative ovule protein</fullName>
    </submittedName>
</protein>
<organism evidence="1">
    <name type="scientific">Solanum chacoense</name>
    <name type="common">Chaco potato</name>
    <dbReference type="NCBI Taxonomy" id="4108"/>
    <lineage>
        <taxon>Eukaryota</taxon>
        <taxon>Viridiplantae</taxon>
        <taxon>Streptophyta</taxon>
        <taxon>Embryophyta</taxon>
        <taxon>Tracheophyta</taxon>
        <taxon>Spermatophyta</taxon>
        <taxon>Magnoliopsida</taxon>
        <taxon>eudicotyledons</taxon>
        <taxon>Gunneridae</taxon>
        <taxon>Pentapetalae</taxon>
        <taxon>asterids</taxon>
        <taxon>lamiids</taxon>
        <taxon>Solanales</taxon>
        <taxon>Solanaceae</taxon>
        <taxon>Solanoideae</taxon>
        <taxon>Solaneae</taxon>
        <taxon>Solanum</taxon>
    </lineage>
</organism>
<proteinExistence type="predicted"/>
<accession>A0A0V0IA22</accession>
<dbReference type="EMBL" id="GEDG01009449">
    <property type="protein sequence ID" value="JAP29098.1"/>
    <property type="molecule type" value="Transcribed_RNA"/>
</dbReference>
<dbReference type="AlphaFoldDB" id="A0A0V0IA22"/>
<reference evidence="1" key="1">
    <citation type="submission" date="2015-12" db="EMBL/GenBank/DDBJ databases">
        <title>Gene expression during late stages of embryo sac development: a critical building block for successful pollen-pistil interactions.</title>
        <authorList>
            <person name="Liu Y."/>
            <person name="Joly V."/>
            <person name="Sabar M."/>
            <person name="Matton D.P."/>
        </authorList>
    </citation>
    <scope>NUCLEOTIDE SEQUENCE</scope>
</reference>
<name>A0A0V0IA22_SOLCH</name>
<sequence>MLYSRCFDDPHICRDPVPGRVLLSCFKMGYNCKAVLSGWLVKSVVYFTNRKGGRGCLFQWSFDHWWTHTLQQPEQINYNARTLFI</sequence>
<evidence type="ECO:0000313" key="1">
    <source>
        <dbReference type="EMBL" id="JAP29098.1"/>
    </source>
</evidence>